<dbReference type="Proteomes" id="UP001217089">
    <property type="component" value="Unassembled WGS sequence"/>
</dbReference>
<feature type="transmembrane region" description="Helical" evidence="14">
    <location>
        <begin position="21"/>
        <end position="43"/>
    </location>
</feature>
<protein>
    <recommendedName>
        <fullName evidence="13">Integrin beta</fullName>
    </recommendedName>
</protein>
<keyword evidence="3" id="KW-1003">Cell membrane</keyword>
<keyword evidence="7" id="KW-0677">Repeat</keyword>
<keyword evidence="4" id="KW-0245">EGF-like domain</keyword>
<dbReference type="InterPro" id="IPR015812">
    <property type="entry name" value="Integrin_bsu"/>
</dbReference>
<dbReference type="InterPro" id="IPR033760">
    <property type="entry name" value="Integrin_beta_N"/>
</dbReference>
<dbReference type="InterPro" id="IPR057073">
    <property type="entry name" value="EGF_integrin_2"/>
</dbReference>
<dbReference type="Pfam" id="PF07965">
    <property type="entry name" value="Integrin_B_tail"/>
    <property type="match status" value="1"/>
</dbReference>
<dbReference type="InterPro" id="IPR032695">
    <property type="entry name" value="Integrin_dom_sf"/>
</dbReference>
<dbReference type="InterPro" id="IPR012896">
    <property type="entry name" value="Integrin_bsu_tail"/>
</dbReference>
<name>A0ABQ9F847_TEGGR</name>
<evidence type="ECO:0000256" key="5">
    <source>
        <dbReference type="ARBA" id="ARBA00022692"/>
    </source>
</evidence>
<keyword evidence="8 14" id="KW-1133">Transmembrane helix</keyword>
<evidence type="ECO:0000256" key="13">
    <source>
        <dbReference type="RuleBase" id="RU000633"/>
    </source>
</evidence>
<dbReference type="Pfam" id="PF23105">
    <property type="entry name" value="EGF_integrin"/>
    <property type="match status" value="1"/>
</dbReference>
<dbReference type="SUPFAM" id="SSF57196">
    <property type="entry name" value="EGF/Laminin"/>
    <property type="match status" value="1"/>
</dbReference>
<sequence length="693" mass="77853">MTTFLIRNKRLLTKGKLFIYYMENILILCISVLSSQFGTVYNLNRGYDCRSKITCGECLQTGPHCAFCVSQVYDENNQPRCDILHNHFGICPDGELVNPQGKWQKIKSKPALLVQDEPTKDFDSNGPAIQIQPQELKLTLRPNEPQRFSVTFRLADNYPIDLYYLMDFSYSMKDDKDNIARLGNQIGFQIHESVQNARISENLDSAEGGFDALLQAVTCQDQIGWRDYSRRLLLFSTDAEPHFAGDGKLGGIVKPNDGECHLDTDGNYTETVNQDYPSLSQLANAVKDNNINIIFAVPEKLVPYYRQISDFIPGSDTGQINDDSENVVQLIKHNYEQMKSEIFSCSSYKYQHIPHNTSQETNRCGDVKLGESVTFDVEIEFTECPDNTSLYERVIEFKTIGLQDKMIVNISLTCQCDCEKGEEPIKNSLKCSSQGTEVCGICDCNFGFYGPHCECNRINITDENQEMCIEQNTSSICSGRGECFCGVCHCFSRRNDPSTKYSGKWCQCDDYDCPFSNGVICGGSANGVCYCGKCSCTSAYTGDACDCPTSTETCMAKGNSPGECKEVCREYKDCVECTVHRTGVYDVEECKINCEYDLNITIVEQLPVKTKICQFKDQNDCVFHFSYEYGSSSDLHILALRKKDCNVYQEINAVAIAVGLISAIVIVAIILLIQGNPLYKEPQRQYVNPVFGK</sequence>
<feature type="domain" description="Integrin beta subunit tail" evidence="16">
    <location>
        <begin position="568"/>
        <end position="646"/>
    </location>
</feature>
<dbReference type="Pfam" id="PF00362">
    <property type="entry name" value="Integrin_beta"/>
    <property type="match status" value="2"/>
</dbReference>
<keyword evidence="18" id="KW-1185">Reference proteome</keyword>
<dbReference type="SMART" id="SM00187">
    <property type="entry name" value="INB"/>
    <property type="match status" value="1"/>
</dbReference>
<evidence type="ECO:0000256" key="1">
    <source>
        <dbReference type="ARBA" id="ARBA00004251"/>
    </source>
</evidence>
<evidence type="ECO:0000256" key="8">
    <source>
        <dbReference type="ARBA" id="ARBA00022989"/>
    </source>
</evidence>
<dbReference type="InterPro" id="IPR036465">
    <property type="entry name" value="vWFA_dom_sf"/>
</dbReference>
<dbReference type="SUPFAM" id="SSF103575">
    <property type="entry name" value="Plexin repeat"/>
    <property type="match status" value="1"/>
</dbReference>
<feature type="transmembrane region" description="Helical" evidence="14">
    <location>
        <begin position="651"/>
        <end position="673"/>
    </location>
</feature>
<feature type="domain" description="Integrin beta subunit VWA" evidence="15">
    <location>
        <begin position="54"/>
        <end position="416"/>
    </location>
</feature>
<dbReference type="Gene3D" id="6.20.50.10">
    <property type="match status" value="1"/>
</dbReference>
<dbReference type="InterPro" id="IPR015439">
    <property type="entry name" value="Integrin_b-2_sf"/>
</dbReference>
<comment type="caution">
    <text evidence="17">The sequence shown here is derived from an EMBL/GenBank/DDBJ whole genome shotgun (WGS) entry which is preliminary data.</text>
</comment>
<evidence type="ECO:0000256" key="2">
    <source>
        <dbReference type="ARBA" id="ARBA00007449"/>
    </source>
</evidence>
<evidence type="ECO:0000256" key="10">
    <source>
        <dbReference type="ARBA" id="ARBA00023136"/>
    </source>
</evidence>
<evidence type="ECO:0000313" key="17">
    <source>
        <dbReference type="EMBL" id="KAJ8313535.1"/>
    </source>
</evidence>
<keyword evidence="13" id="KW-0130">Cell adhesion</keyword>
<evidence type="ECO:0000313" key="18">
    <source>
        <dbReference type="Proteomes" id="UP001217089"/>
    </source>
</evidence>
<dbReference type="SUPFAM" id="SSF69179">
    <property type="entry name" value="Integrin domains"/>
    <property type="match status" value="1"/>
</dbReference>
<evidence type="ECO:0000259" key="15">
    <source>
        <dbReference type="SMART" id="SM00187"/>
    </source>
</evidence>
<proteinExistence type="inferred from homology"/>
<dbReference type="SUPFAM" id="SSF53300">
    <property type="entry name" value="vWA-like"/>
    <property type="match status" value="1"/>
</dbReference>
<keyword evidence="10 14" id="KW-0472">Membrane</keyword>
<reference evidence="17 18" key="1">
    <citation type="submission" date="2022-12" db="EMBL/GenBank/DDBJ databases">
        <title>Chromosome-level genome of Tegillarca granosa.</title>
        <authorList>
            <person name="Kim J."/>
        </authorList>
    </citation>
    <scope>NUCLEOTIDE SEQUENCE [LARGE SCALE GENOMIC DNA]</scope>
    <source>
        <strain evidence="17">Teg-2019</strain>
        <tissue evidence="17">Adductor muscle</tissue>
    </source>
</reference>
<dbReference type="EMBL" id="JARBDR010000342">
    <property type="protein sequence ID" value="KAJ8313535.1"/>
    <property type="molecule type" value="Genomic_DNA"/>
</dbReference>
<dbReference type="InterPro" id="IPR036349">
    <property type="entry name" value="Integrin_bsu_tail_dom_sf"/>
</dbReference>
<comment type="similarity">
    <text evidence="2 13">Belongs to the integrin beta chain family.</text>
</comment>
<evidence type="ECO:0000256" key="14">
    <source>
        <dbReference type="SAM" id="Phobius"/>
    </source>
</evidence>
<dbReference type="Gene3D" id="3.40.50.410">
    <property type="entry name" value="von Willebrand factor, type A domain"/>
    <property type="match status" value="2"/>
</dbReference>
<evidence type="ECO:0000256" key="4">
    <source>
        <dbReference type="ARBA" id="ARBA00022536"/>
    </source>
</evidence>
<dbReference type="SUPFAM" id="SSF69687">
    <property type="entry name" value="Integrin beta tail domain"/>
    <property type="match status" value="1"/>
</dbReference>
<dbReference type="Gene3D" id="2.10.25.10">
    <property type="entry name" value="Laminin"/>
    <property type="match status" value="3"/>
</dbReference>
<gene>
    <name evidence="17" type="ORF">KUTeg_008096</name>
</gene>
<keyword evidence="6" id="KW-0732">Signal</keyword>
<organism evidence="17 18">
    <name type="scientific">Tegillarca granosa</name>
    <name type="common">Malaysian cockle</name>
    <name type="synonym">Anadara granosa</name>
    <dbReference type="NCBI Taxonomy" id="220873"/>
    <lineage>
        <taxon>Eukaryota</taxon>
        <taxon>Metazoa</taxon>
        <taxon>Spiralia</taxon>
        <taxon>Lophotrochozoa</taxon>
        <taxon>Mollusca</taxon>
        <taxon>Bivalvia</taxon>
        <taxon>Autobranchia</taxon>
        <taxon>Pteriomorphia</taxon>
        <taxon>Arcoida</taxon>
        <taxon>Arcoidea</taxon>
        <taxon>Arcidae</taxon>
        <taxon>Tegillarca</taxon>
    </lineage>
</organism>
<dbReference type="InterPro" id="IPR057243">
    <property type="entry name" value="Integrin_I-EGF_CS"/>
</dbReference>
<dbReference type="Pfam" id="PF17205">
    <property type="entry name" value="PSI_integrin"/>
    <property type="match status" value="1"/>
</dbReference>
<evidence type="ECO:0000256" key="11">
    <source>
        <dbReference type="ARBA" id="ARBA00023157"/>
    </source>
</evidence>
<dbReference type="PROSITE" id="PS00243">
    <property type="entry name" value="I_EGF_1"/>
    <property type="match status" value="2"/>
</dbReference>
<keyword evidence="11" id="KW-1015">Disulfide bond</keyword>
<accession>A0ABQ9F847</accession>
<evidence type="ECO:0000256" key="6">
    <source>
        <dbReference type="ARBA" id="ARBA00022729"/>
    </source>
</evidence>
<keyword evidence="5 13" id="KW-0812">Transmembrane</keyword>
<evidence type="ECO:0000256" key="7">
    <source>
        <dbReference type="ARBA" id="ARBA00022737"/>
    </source>
</evidence>
<comment type="subcellular location">
    <subcellularLocation>
        <location evidence="1 13">Cell membrane</location>
        <topology evidence="1 13">Single-pass type I membrane protein</topology>
    </subcellularLocation>
</comment>
<keyword evidence="9 13" id="KW-0401">Integrin</keyword>
<dbReference type="PRINTS" id="PR01186">
    <property type="entry name" value="INTEGRINB"/>
</dbReference>
<dbReference type="PANTHER" id="PTHR10082:SF60">
    <property type="entry name" value="INTEGRIN BETA-PS"/>
    <property type="match status" value="1"/>
</dbReference>
<dbReference type="PANTHER" id="PTHR10082">
    <property type="entry name" value="INTEGRIN BETA SUBUNIT"/>
    <property type="match status" value="1"/>
</dbReference>
<dbReference type="Gene3D" id="4.10.1240.30">
    <property type="match status" value="1"/>
</dbReference>
<dbReference type="SMART" id="SM01242">
    <property type="entry name" value="Integrin_B_tail"/>
    <property type="match status" value="1"/>
</dbReference>
<evidence type="ECO:0000256" key="12">
    <source>
        <dbReference type="ARBA" id="ARBA00023180"/>
    </source>
</evidence>
<evidence type="ECO:0000256" key="3">
    <source>
        <dbReference type="ARBA" id="ARBA00022475"/>
    </source>
</evidence>
<evidence type="ECO:0000256" key="9">
    <source>
        <dbReference type="ARBA" id="ARBA00023037"/>
    </source>
</evidence>
<keyword evidence="12" id="KW-0325">Glycoprotein</keyword>
<evidence type="ECO:0000259" key="16">
    <source>
        <dbReference type="SMART" id="SM01242"/>
    </source>
</evidence>
<dbReference type="InterPro" id="IPR002369">
    <property type="entry name" value="Integrin_bsu_VWA"/>
</dbReference>
<dbReference type="Gene3D" id="2.60.40.1510">
    <property type="entry name" value="ntegrin, alpha v. Chain A, domain 3"/>
    <property type="match status" value="1"/>
</dbReference>